<organism evidence="4 5">
    <name type="scientific">Rhodococcoides kyotonense</name>
    <dbReference type="NCBI Taxonomy" id="398843"/>
    <lineage>
        <taxon>Bacteria</taxon>
        <taxon>Bacillati</taxon>
        <taxon>Actinomycetota</taxon>
        <taxon>Actinomycetes</taxon>
        <taxon>Mycobacteriales</taxon>
        <taxon>Nocardiaceae</taxon>
        <taxon>Rhodococcoides</taxon>
    </lineage>
</organism>
<sequence length="340" mass="37354">MSEEPDFDARVTAAWRQFSGRLCSYYIDMDQNDRLAIHTAQEGLSLVVHPYGADAVVQGDLLEAVTHEDHIMLTNAGWSGEGISDTALSLSIIGDPDEVVDAVEFILRELRGVPHPSFLVGSINGGPHKPMFDDGWEPISARTQLAAEVDVMLTSIMGHPPVKDDDGDIPFVFDGRAAFLRVSTSAPVIELFTVFHVHPDNHSATALAAGYSHRWPNIKFDVGDHHVVAIQRVDCSPLIEEHVGRALGAFTRFFEDEAGKIADELRQEPSDIDLPPELKTIIHLDADSLTAEDVALICTHDRDTILGLLDVCVEVESAEHIQKLLRSALRLVVLELPRQA</sequence>
<dbReference type="Pfam" id="PF22554">
    <property type="entry name" value="Chap-C"/>
    <property type="match status" value="1"/>
</dbReference>
<proteinExistence type="predicted"/>
<gene>
    <name evidence="4" type="ORF">SAMN05421642_107170</name>
</gene>
<feature type="domain" description="TY-Chap central" evidence="1">
    <location>
        <begin position="144"/>
        <end position="266"/>
    </location>
</feature>
<dbReference type="AlphaFoldDB" id="A0A239IRE4"/>
<dbReference type="RefSeq" id="WP_089247089.1">
    <property type="nucleotide sequence ID" value="NZ_FZOW01000007.1"/>
</dbReference>
<dbReference type="STRING" id="398843.A3K89_10510"/>
<evidence type="ECO:0000259" key="2">
    <source>
        <dbReference type="Pfam" id="PF22552"/>
    </source>
</evidence>
<dbReference type="InterPro" id="IPR054342">
    <property type="entry name" value="TY-Chap_C"/>
</dbReference>
<dbReference type="EMBL" id="FZOW01000007">
    <property type="protein sequence ID" value="SNS95798.1"/>
    <property type="molecule type" value="Genomic_DNA"/>
</dbReference>
<evidence type="ECO:0000259" key="1">
    <source>
        <dbReference type="Pfam" id="PF22551"/>
    </source>
</evidence>
<keyword evidence="5" id="KW-1185">Reference proteome</keyword>
<evidence type="ECO:0000259" key="3">
    <source>
        <dbReference type="Pfam" id="PF22554"/>
    </source>
</evidence>
<feature type="domain" description="TY-Chap C-terminal" evidence="3">
    <location>
        <begin position="273"/>
        <end position="315"/>
    </location>
</feature>
<accession>A0A239IRE4</accession>
<reference evidence="5" key="1">
    <citation type="submission" date="2017-06" db="EMBL/GenBank/DDBJ databases">
        <authorList>
            <person name="Varghese N."/>
            <person name="Submissions S."/>
        </authorList>
    </citation>
    <scope>NUCLEOTIDE SEQUENCE [LARGE SCALE GENOMIC DNA]</scope>
    <source>
        <strain evidence="5">JCM 23211</strain>
    </source>
</reference>
<dbReference type="Proteomes" id="UP000198327">
    <property type="component" value="Unassembled WGS sequence"/>
</dbReference>
<evidence type="ECO:0000313" key="5">
    <source>
        <dbReference type="Proteomes" id="UP000198327"/>
    </source>
</evidence>
<evidence type="ECO:0000313" key="4">
    <source>
        <dbReference type="EMBL" id="SNS95798.1"/>
    </source>
</evidence>
<feature type="domain" description="TY-Chap N-terminal" evidence="2">
    <location>
        <begin position="14"/>
        <end position="119"/>
    </location>
</feature>
<protein>
    <submittedName>
        <fullName evidence="4">Uncharacterized protein</fullName>
    </submittedName>
</protein>
<dbReference type="OrthoDB" id="4772408at2"/>
<dbReference type="Pfam" id="PF22551">
    <property type="entry name" value="TY-Chap1"/>
    <property type="match status" value="1"/>
</dbReference>
<dbReference type="Pfam" id="PF22552">
    <property type="entry name" value="TY-Chap3"/>
    <property type="match status" value="1"/>
</dbReference>
<dbReference type="InterPro" id="IPR054344">
    <property type="entry name" value="TY-Chap_N"/>
</dbReference>
<name>A0A239IRE4_9NOCA</name>
<dbReference type="InterPro" id="IPR054343">
    <property type="entry name" value="TY-Chap_M"/>
</dbReference>